<evidence type="ECO:0000256" key="1">
    <source>
        <dbReference type="SAM" id="SignalP"/>
    </source>
</evidence>
<protein>
    <submittedName>
        <fullName evidence="2">Uncharacterized protein</fullName>
    </submittedName>
</protein>
<keyword evidence="3" id="KW-1185">Reference proteome</keyword>
<dbReference type="Proteomes" id="UP000266723">
    <property type="component" value="Unassembled WGS sequence"/>
</dbReference>
<evidence type="ECO:0000313" key="3">
    <source>
        <dbReference type="Proteomes" id="UP000266723"/>
    </source>
</evidence>
<reference evidence="2 3" key="1">
    <citation type="journal article" date="2020" name="BMC Genomics">
        <title>Intraspecific diversification of the crop wild relative Brassica cretica Lam. using demographic model selection.</title>
        <authorList>
            <person name="Kioukis A."/>
            <person name="Michalopoulou V.A."/>
            <person name="Briers L."/>
            <person name="Pirintsos S."/>
            <person name="Studholme D.J."/>
            <person name="Pavlidis P."/>
            <person name="Sarris P.F."/>
        </authorList>
    </citation>
    <scope>NUCLEOTIDE SEQUENCE [LARGE SCALE GENOMIC DNA]</scope>
    <source>
        <strain evidence="3">cv. PFS-1207/04</strain>
    </source>
</reference>
<comment type="caution">
    <text evidence="2">The sequence shown here is derived from an EMBL/GenBank/DDBJ whole genome shotgun (WGS) entry which is preliminary data.</text>
</comment>
<accession>A0ABQ7AZP3</accession>
<name>A0ABQ7AZP3_BRACR</name>
<proteinExistence type="predicted"/>
<keyword evidence="1" id="KW-0732">Signal</keyword>
<feature type="chain" id="PRO_5046103597" evidence="1">
    <location>
        <begin position="27"/>
        <end position="154"/>
    </location>
</feature>
<gene>
    <name evidence="2" type="ORF">DY000_02062271</name>
</gene>
<dbReference type="EMBL" id="QGKV02001556">
    <property type="protein sequence ID" value="KAF3519489.1"/>
    <property type="molecule type" value="Genomic_DNA"/>
</dbReference>
<organism evidence="2 3">
    <name type="scientific">Brassica cretica</name>
    <name type="common">Mustard</name>
    <dbReference type="NCBI Taxonomy" id="69181"/>
    <lineage>
        <taxon>Eukaryota</taxon>
        <taxon>Viridiplantae</taxon>
        <taxon>Streptophyta</taxon>
        <taxon>Embryophyta</taxon>
        <taxon>Tracheophyta</taxon>
        <taxon>Spermatophyta</taxon>
        <taxon>Magnoliopsida</taxon>
        <taxon>eudicotyledons</taxon>
        <taxon>Gunneridae</taxon>
        <taxon>Pentapetalae</taxon>
        <taxon>rosids</taxon>
        <taxon>malvids</taxon>
        <taxon>Brassicales</taxon>
        <taxon>Brassicaceae</taxon>
        <taxon>Brassiceae</taxon>
        <taxon>Brassica</taxon>
    </lineage>
</organism>
<sequence length="154" mass="18074">MLFPTRNITVLVLFLYRWWLQHRTSSDSRENRWKFKLMTLMNLLATRHSRFSRKPLFLATSGFEIDEEMSSDCHQALASASRELSRQAGHHQHKLLMIISKRHGVISFTITHRAKEKNRAKKQLPPPYVLMLRKMALSHELIGNSTSRRFLTSS</sequence>
<feature type="signal peptide" evidence="1">
    <location>
        <begin position="1"/>
        <end position="26"/>
    </location>
</feature>
<evidence type="ECO:0000313" key="2">
    <source>
        <dbReference type="EMBL" id="KAF3519489.1"/>
    </source>
</evidence>